<dbReference type="Proteomes" id="UP000824782">
    <property type="component" value="Unassembled WGS sequence"/>
</dbReference>
<dbReference type="EMBL" id="WNYA01000006">
    <property type="protein sequence ID" value="KAG8566082.1"/>
    <property type="molecule type" value="Genomic_DNA"/>
</dbReference>
<name>A0AAV7AXZ0_ENGPU</name>
<reference evidence="2" key="1">
    <citation type="thesis" date="2020" institute="ProQuest LLC" country="789 East Eisenhower Parkway, Ann Arbor, MI, USA">
        <title>Comparative Genomics and Chromosome Evolution.</title>
        <authorList>
            <person name="Mudd A.B."/>
        </authorList>
    </citation>
    <scope>NUCLEOTIDE SEQUENCE</scope>
    <source>
        <strain evidence="2">237g6f4</strain>
        <tissue evidence="2">Blood</tissue>
    </source>
</reference>
<feature type="transmembrane region" description="Helical" evidence="1">
    <location>
        <begin position="12"/>
        <end position="31"/>
    </location>
</feature>
<comment type="caution">
    <text evidence="2">The sequence shown here is derived from an EMBL/GenBank/DDBJ whole genome shotgun (WGS) entry which is preliminary data.</text>
</comment>
<evidence type="ECO:0000313" key="2">
    <source>
        <dbReference type="EMBL" id="KAG8566082.1"/>
    </source>
</evidence>
<evidence type="ECO:0000256" key="1">
    <source>
        <dbReference type="SAM" id="Phobius"/>
    </source>
</evidence>
<keyword evidence="1" id="KW-0812">Transmembrane</keyword>
<keyword evidence="1" id="KW-0472">Membrane</keyword>
<proteinExistence type="predicted"/>
<organism evidence="2 3">
    <name type="scientific">Engystomops pustulosus</name>
    <name type="common">Tungara frog</name>
    <name type="synonym">Physalaemus pustulosus</name>
    <dbReference type="NCBI Taxonomy" id="76066"/>
    <lineage>
        <taxon>Eukaryota</taxon>
        <taxon>Metazoa</taxon>
        <taxon>Chordata</taxon>
        <taxon>Craniata</taxon>
        <taxon>Vertebrata</taxon>
        <taxon>Euteleostomi</taxon>
        <taxon>Amphibia</taxon>
        <taxon>Batrachia</taxon>
        <taxon>Anura</taxon>
        <taxon>Neobatrachia</taxon>
        <taxon>Hyloidea</taxon>
        <taxon>Leptodactylidae</taxon>
        <taxon>Leiuperinae</taxon>
        <taxon>Engystomops</taxon>
    </lineage>
</organism>
<keyword evidence="1" id="KW-1133">Transmembrane helix</keyword>
<accession>A0AAV7AXZ0</accession>
<evidence type="ECO:0000313" key="3">
    <source>
        <dbReference type="Proteomes" id="UP000824782"/>
    </source>
</evidence>
<keyword evidence="3" id="KW-1185">Reference proteome</keyword>
<protein>
    <submittedName>
        <fullName evidence="2">Uncharacterized protein</fullName>
    </submittedName>
</protein>
<gene>
    <name evidence="2" type="ORF">GDO81_013091</name>
</gene>
<dbReference type="AlphaFoldDB" id="A0AAV7AXZ0"/>
<feature type="transmembrane region" description="Helical" evidence="1">
    <location>
        <begin position="46"/>
        <end position="67"/>
    </location>
</feature>
<sequence length="82" mass="9439">MCYIKHLERLVLSTPFFIALKLVSNIGWYYFSKFPFNLLPANSAAYPFYSTANLVVILALEIHLMLLRSRCFSAKVFSSDIL</sequence>